<dbReference type="RefSeq" id="WP_138098464.1">
    <property type="nucleotide sequence ID" value="NZ_CP040428.1"/>
</dbReference>
<dbReference type="Proteomes" id="UP000302163">
    <property type="component" value="Chromosome"/>
</dbReference>
<evidence type="ECO:0000313" key="2">
    <source>
        <dbReference type="Proteomes" id="UP000302163"/>
    </source>
</evidence>
<evidence type="ECO:0008006" key="3">
    <source>
        <dbReference type="Google" id="ProtNLM"/>
    </source>
</evidence>
<dbReference type="AlphaFoldDB" id="A0A4P8YMR3"/>
<gene>
    <name evidence="1" type="ORF">FEM41_22015</name>
</gene>
<accession>A0A4P8YMR3</accession>
<dbReference type="Pfam" id="PF13989">
    <property type="entry name" value="YejG"/>
    <property type="match status" value="1"/>
</dbReference>
<reference evidence="1 2" key="1">
    <citation type="submission" date="2019-05" db="EMBL/GenBank/DDBJ databases">
        <title>Complete genome sequence of Izhakiella calystegiae KSNA2, an endophyte isolated from beach morning glory (Calystegia soldanella).</title>
        <authorList>
            <person name="Jiang L."/>
            <person name="Jeong J.C."/>
            <person name="Kim C.Y."/>
            <person name="Kim D.H."/>
            <person name="Kim S.W."/>
            <person name="Lee j."/>
        </authorList>
    </citation>
    <scope>NUCLEOTIDE SEQUENCE [LARGE SCALE GENOMIC DNA]</scope>
    <source>
        <strain evidence="1 2">KSNA2</strain>
    </source>
</reference>
<organism evidence="1 2">
    <name type="scientific">Jejubacter calystegiae</name>
    <dbReference type="NCBI Taxonomy" id="2579935"/>
    <lineage>
        <taxon>Bacteria</taxon>
        <taxon>Pseudomonadati</taxon>
        <taxon>Pseudomonadota</taxon>
        <taxon>Gammaproteobacteria</taxon>
        <taxon>Enterobacterales</taxon>
        <taxon>Enterobacteriaceae</taxon>
        <taxon>Jejubacter</taxon>
    </lineage>
</organism>
<dbReference type="EMBL" id="CP040428">
    <property type="protein sequence ID" value="QCT22129.1"/>
    <property type="molecule type" value="Genomic_DNA"/>
</dbReference>
<proteinExistence type="predicted"/>
<dbReference type="InterPro" id="IPR020489">
    <property type="entry name" value="Uncharacterised_YejG"/>
</dbReference>
<keyword evidence="2" id="KW-1185">Reference proteome</keyword>
<name>A0A4P8YMR3_9ENTR</name>
<dbReference type="OrthoDB" id="6413388at2"/>
<dbReference type="KEGG" id="izh:FEM41_22015"/>
<sequence length="116" mass="12569">MNTLQLSIIHRLPNSYRWAAGLAGSSVEPIPPTPNGMCEDNSLVGLKLLSPNGDKAWSVMRNLSLALSDIDVESSILECEGEPCLFVRCQDEYATTCRLKNCGVAIAEHFSATAPF</sequence>
<protein>
    <recommendedName>
        <fullName evidence="3">YejG-like protein</fullName>
    </recommendedName>
</protein>
<dbReference type="NCBIfam" id="NF008811">
    <property type="entry name" value="PRK11835.1"/>
    <property type="match status" value="1"/>
</dbReference>
<evidence type="ECO:0000313" key="1">
    <source>
        <dbReference type="EMBL" id="QCT22129.1"/>
    </source>
</evidence>